<dbReference type="KEGG" id="bcom:BAUCODRAFT_107204"/>
<dbReference type="OrthoDB" id="7042322at2759"/>
<dbReference type="HOGENOM" id="CLU_017584_1_2_1"/>
<dbReference type="InterPro" id="IPR050478">
    <property type="entry name" value="Ethylene_sulfur-biosynth"/>
</dbReference>
<dbReference type="Proteomes" id="UP000011761">
    <property type="component" value="Unassembled WGS sequence"/>
</dbReference>
<dbReference type="Gene3D" id="3.40.640.10">
    <property type="entry name" value="Type I PLP-dependent aspartate aminotransferase-like (Major domain)"/>
    <property type="match status" value="1"/>
</dbReference>
<evidence type="ECO:0000313" key="3">
    <source>
        <dbReference type="EMBL" id="EMC97585.1"/>
    </source>
</evidence>
<feature type="domain" description="Aminotransferase class I/classII large" evidence="2">
    <location>
        <begin position="87"/>
        <end position="430"/>
    </location>
</feature>
<dbReference type="OMA" id="TGWYRIT"/>
<evidence type="ECO:0000259" key="2">
    <source>
        <dbReference type="Pfam" id="PF00155"/>
    </source>
</evidence>
<dbReference type="InterPro" id="IPR004839">
    <property type="entry name" value="Aminotransferase_I/II_large"/>
</dbReference>
<dbReference type="eggNOG" id="KOG0256">
    <property type="taxonomic scope" value="Eukaryota"/>
</dbReference>
<dbReference type="PANTHER" id="PTHR43795">
    <property type="entry name" value="BIFUNCTIONAL ASPARTATE AMINOTRANSFERASE AND GLUTAMATE/ASPARTATE-PREPHENATE AMINOTRANSFERASE-RELATED"/>
    <property type="match status" value="1"/>
</dbReference>
<reference evidence="3 4" key="1">
    <citation type="journal article" date="2012" name="PLoS Pathog.">
        <title>Diverse lifestyles and strategies of plant pathogenesis encoded in the genomes of eighteen Dothideomycetes fungi.</title>
        <authorList>
            <person name="Ohm R.A."/>
            <person name="Feau N."/>
            <person name="Henrissat B."/>
            <person name="Schoch C.L."/>
            <person name="Horwitz B.A."/>
            <person name="Barry K.W."/>
            <person name="Condon B.J."/>
            <person name="Copeland A.C."/>
            <person name="Dhillon B."/>
            <person name="Glaser F."/>
            <person name="Hesse C.N."/>
            <person name="Kosti I."/>
            <person name="LaButti K."/>
            <person name="Lindquist E.A."/>
            <person name="Lucas S."/>
            <person name="Salamov A.A."/>
            <person name="Bradshaw R.E."/>
            <person name="Ciuffetti L."/>
            <person name="Hamelin R.C."/>
            <person name="Kema G.H.J."/>
            <person name="Lawrence C."/>
            <person name="Scott J.A."/>
            <person name="Spatafora J.W."/>
            <person name="Turgeon B.G."/>
            <person name="de Wit P.J.G.M."/>
            <person name="Zhong S."/>
            <person name="Goodwin S.B."/>
            <person name="Grigoriev I.V."/>
        </authorList>
    </citation>
    <scope>NUCLEOTIDE SEQUENCE [LARGE SCALE GENOMIC DNA]</scope>
    <source>
        <strain evidence="3 4">UAMH 10762</strain>
    </source>
</reference>
<dbReference type="PANTHER" id="PTHR43795:SF39">
    <property type="entry name" value="AMINOTRANSFERASE CLASS I_CLASSII DOMAIN-CONTAINING PROTEIN"/>
    <property type="match status" value="1"/>
</dbReference>
<protein>
    <recommendedName>
        <fullName evidence="2">Aminotransferase class I/classII large domain-containing protein</fullName>
    </recommendedName>
</protein>
<dbReference type="InterPro" id="IPR015421">
    <property type="entry name" value="PyrdxlP-dep_Trfase_major"/>
</dbReference>
<dbReference type="InterPro" id="IPR015424">
    <property type="entry name" value="PyrdxlP-dep_Trfase"/>
</dbReference>
<proteinExistence type="predicted"/>
<keyword evidence="4" id="KW-1185">Reference proteome</keyword>
<keyword evidence="1" id="KW-0663">Pyridoxal phosphate</keyword>
<dbReference type="InterPro" id="IPR015422">
    <property type="entry name" value="PyrdxlP-dep_Trfase_small"/>
</dbReference>
<organism evidence="3 4">
    <name type="scientific">Baudoinia panamericana (strain UAMH 10762)</name>
    <name type="common">Angels' share fungus</name>
    <name type="synonym">Baudoinia compniacensis (strain UAMH 10762)</name>
    <dbReference type="NCBI Taxonomy" id="717646"/>
    <lineage>
        <taxon>Eukaryota</taxon>
        <taxon>Fungi</taxon>
        <taxon>Dikarya</taxon>
        <taxon>Ascomycota</taxon>
        <taxon>Pezizomycotina</taxon>
        <taxon>Dothideomycetes</taxon>
        <taxon>Dothideomycetidae</taxon>
        <taxon>Mycosphaerellales</taxon>
        <taxon>Teratosphaeriaceae</taxon>
        <taxon>Baudoinia</taxon>
    </lineage>
</organism>
<sequence>MATSLPKLTRDAELETLSSRAAENVRDPDHWAPLLKALSNPWSRTNTTGTIILGIAENTLMHQELAEHITSHFTVSPPEHLTYGNGPQGSPRLRKALASFFNARFEPLQQTKAEEFIVTAGVSAVIDELTWCLCSEGEGILFPRPLYTGFRNDLPIRSRGKVVPVSFRREDGGVVLDDLFDAEANLRCLERGLSEAEKEGTKIKAVMITNPHNPLGKCYPPATIKAIASFCAKHNLHYLSDEIYAMSTWRNPNFPDATHFHSVLSVELSHIIRPEMVHVLYGAAKDFCANGLRLGVLHTRSETLRRAMITIATFAWEAYLIQDCWARILEDDKWLKQFLTESQKRLSTNYGTLTSFLDQHSIPYYKGGNAAIFLWVDLRRWKTEDAITEECLKAGVMVAKGTNFVPEELGWFRLTFSTQKEVLEEGLRRLTESLKKFDG</sequence>
<dbReference type="GO" id="GO:0006520">
    <property type="term" value="P:amino acid metabolic process"/>
    <property type="evidence" value="ECO:0007669"/>
    <property type="project" value="TreeGrafter"/>
</dbReference>
<dbReference type="PRINTS" id="PR00753">
    <property type="entry name" value="ACCSYNTHASE"/>
</dbReference>
<accession>M2NF40</accession>
<dbReference type="EMBL" id="KB445554">
    <property type="protein sequence ID" value="EMC97585.1"/>
    <property type="molecule type" value="Genomic_DNA"/>
</dbReference>
<dbReference type="GO" id="GO:0030170">
    <property type="term" value="F:pyridoxal phosphate binding"/>
    <property type="evidence" value="ECO:0007669"/>
    <property type="project" value="InterPro"/>
</dbReference>
<dbReference type="Pfam" id="PF00155">
    <property type="entry name" value="Aminotran_1_2"/>
    <property type="match status" value="1"/>
</dbReference>
<dbReference type="GeneID" id="19107122"/>
<dbReference type="RefSeq" id="XP_007675893.1">
    <property type="nucleotide sequence ID" value="XM_007677703.1"/>
</dbReference>
<gene>
    <name evidence="3" type="ORF">BAUCODRAFT_107204</name>
</gene>
<evidence type="ECO:0000256" key="1">
    <source>
        <dbReference type="ARBA" id="ARBA00022898"/>
    </source>
</evidence>
<evidence type="ECO:0000313" key="4">
    <source>
        <dbReference type="Proteomes" id="UP000011761"/>
    </source>
</evidence>
<dbReference type="CDD" id="cd00609">
    <property type="entry name" value="AAT_like"/>
    <property type="match status" value="1"/>
</dbReference>
<dbReference type="STRING" id="717646.M2NF40"/>
<name>M2NF40_BAUPA</name>
<dbReference type="AlphaFoldDB" id="M2NF40"/>
<dbReference type="GO" id="GO:0008483">
    <property type="term" value="F:transaminase activity"/>
    <property type="evidence" value="ECO:0007669"/>
    <property type="project" value="TreeGrafter"/>
</dbReference>
<dbReference type="Gene3D" id="3.90.1150.10">
    <property type="entry name" value="Aspartate Aminotransferase, domain 1"/>
    <property type="match status" value="1"/>
</dbReference>
<dbReference type="SUPFAM" id="SSF53383">
    <property type="entry name" value="PLP-dependent transferases"/>
    <property type="match status" value="1"/>
</dbReference>